<accession>A0AA39QI80</accession>
<proteinExistence type="predicted"/>
<dbReference type="AlphaFoldDB" id="A0AA39QI80"/>
<keyword evidence="3" id="KW-1185">Reference proteome</keyword>
<name>A0AA39QI80_9AGAR</name>
<dbReference type="EMBL" id="JAUEPU010000004">
    <property type="protein sequence ID" value="KAK0502779.1"/>
    <property type="molecule type" value="Genomic_DNA"/>
</dbReference>
<organism evidence="2 3">
    <name type="scientific">Armillaria luteobubalina</name>
    <dbReference type="NCBI Taxonomy" id="153913"/>
    <lineage>
        <taxon>Eukaryota</taxon>
        <taxon>Fungi</taxon>
        <taxon>Dikarya</taxon>
        <taxon>Basidiomycota</taxon>
        <taxon>Agaricomycotina</taxon>
        <taxon>Agaricomycetes</taxon>
        <taxon>Agaricomycetidae</taxon>
        <taxon>Agaricales</taxon>
        <taxon>Marasmiineae</taxon>
        <taxon>Physalacriaceae</taxon>
        <taxon>Armillaria</taxon>
    </lineage>
</organism>
<sequence length="215" mass="23496">MSSIFLPPRGQCIKVTDNLQLCQCPSFASTLDQHICGRCGHGIHAHRDYVSMFVHHCPVMNCAAYFPKTAQVQACMCSASLIEHVPVVNVHRSLIALPYGADTPPSNVTTFTGDATNILFTPLPMPATSTNDAPSHSYDEIVAPAPQPVFQTAFMSQVDVHSHLEVVNSHIVHHQNNSSGIIHNIPDSDARFHEDHSSTYVPEHGAEAWADHRSS</sequence>
<evidence type="ECO:0000313" key="3">
    <source>
        <dbReference type="Proteomes" id="UP001175228"/>
    </source>
</evidence>
<gene>
    <name evidence="2" type="ORF">EDD18DRAFT_1345608</name>
</gene>
<evidence type="ECO:0000256" key="1">
    <source>
        <dbReference type="SAM" id="MobiDB-lite"/>
    </source>
</evidence>
<comment type="caution">
    <text evidence="2">The sequence shown here is derived from an EMBL/GenBank/DDBJ whole genome shotgun (WGS) entry which is preliminary data.</text>
</comment>
<dbReference type="Proteomes" id="UP001175228">
    <property type="component" value="Unassembled WGS sequence"/>
</dbReference>
<reference evidence="2" key="1">
    <citation type="submission" date="2023-06" db="EMBL/GenBank/DDBJ databases">
        <authorList>
            <consortium name="Lawrence Berkeley National Laboratory"/>
            <person name="Ahrendt S."/>
            <person name="Sahu N."/>
            <person name="Indic B."/>
            <person name="Wong-Bajracharya J."/>
            <person name="Merenyi Z."/>
            <person name="Ke H.-M."/>
            <person name="Monk M."/>
            <person name="Kocsube S."/>
            <person name="Drula E."/>
            <person name="Lipzen A."/>
            <person name="Balint B."/>
            <person name="Henrissat B."/>
            <person name="Andreopoulos B."/>
            <person name="Martin F.M."/>
            <person name="Harder C.B."/>
            <person name="Rigling D."/>
            <person name="Ford K.L."/>
            <person name="Foster G.D."/>
            <person name="Pangilinan J."/>
            <person name="Papanicolaou A."/>
            <person name="Barry K."/>
            <person name="LaButti K."/>
            <person name="Viragh M."/>
            <person name="Koriabine M."/>
            <person name="Yan M."/>
            <person name="Riley R."/>
            <person name="Champramary S."/>
            <person name="Plett K.L."/>
            <person name="Tsai I.J."/>
            <person name="Slot J."/>
            <person name="Sipos G."/>
            <person name="Plett J."/>
            <person name="Nagy L.G."/>
            <person name="Grigoriev I.V."/>
        </authorList>
    </citation>
    <scope>NUCLEOTIDE SEQUENCE</scope>
    <source>
        <strain evidence="2">HWK02</strain>
    </source>
</reference>
<feature type="region of interest" description="Disordered" evidence="1">
    <location>
        <begin position="193"/>
        <end position="215"/>
    </location>
</feature>
<evidence type="ECO:0000313" key="2">
    <source>
        <dbReference type="EMBL" id="KAK0502779.1"/>
    </source>
</evidence>
<feature type="compositionally biased region" description="Basic and acidic residues" evidence="1">
    <location>
        <begin position="204"/>
        <end position="215"/>
    </location>
</feature>
<protein>
    <submittedName>
        <fullName evidence="2">Uncharacterized protein</fullName>
    </submittedName>
</protein>